<feature type="coiled-coil region" evidence="2">
    <location>
        <begin position="9"/>
        <end position="61"/>
    </location>
</feature>
<keyword evidence="2" id="KW-0175">Coiled coil</keyword>
<dbReference type="SUPFAM" id="SSF56563">
    <property type="entry name" value="Major capsid protein gp5"/>
    <property type="match status" value="1"/>
</dbReference>
<evidence type="ECO:0000256" key="2">
    <source>
        <dbReference type="SAM" id="Coils"/>
    </source>
</evidence>
<reference evidence="5" key="1">
    <citation type="submission" date="2017-07" db="EMBL/GenBank/DDBJ databases">
        <title>Comparative genome mining reveals phylogenetic distribution patterns of secondary metabolites in Amycolatopsis.</title>
        <authorList>
            <person name="Adamek M."/>
            <person name="Alanjary M."/>
            <person name="Sales-Ortells H."/>
            <person name="Goodfellow M."/>
            <person name="Bull A.T."/>
            <person name="Kalinowski J."/>
            <person name="Ziemert N."/>
        </authorList>
    </citation>
    <scope>NUCLEOTIDE SEQUENCE [LARGE SCALE GENOMIC DNA]</scope>
    <source>
        <strain evidence="5">H5</strain>
    </source>
</reference>
<dbReference type="InterPro" id="IPR024455">
    <property type="entry name" value="Phage_capsid"/>
</dbReference>
<dbReference type="RefSeq" id="WP_093946959.1">
    <property type="nucleotide sequence ID" value="NZ_NMUL01000007.1"/>
</dbReference>
<evidence type="ECO:0000256" key="1">
    <source>
        <dbReference type="ARBA" id="ARBA00004328"/>
    </source>
</evidence>
<protein>
    <submittedName>
        <fullName evidence="4">Phage major capsid protein</fullName>
    </submittedName>
</protein>
<evidence type="ECO:0000313" key="5">
    <source>
        <dbReference type="Proteomes" id="UP000215199"/>
    </source>
</evidence>
<evidence type="ECO:0000313" key="4">
    <source>
        <dbReference type="EMBL" id="OXM69634.1"/>
    </source>
</evidence>
<dbReference type="Proteomes" id="UP000215199">
    <property type="component" value="Unassembled WGS sequence"/>
</dbReference>
<keyword evidence="5" id="KW-1185">Reference proteome</keyword>
<organism evidence="4 5">
    <name type="scientific">Amycolatopsis vastitatis</name>
    <dbReference type="NCBI Taxonomy" id="1905142"/>
    <lineage>
        <taxon>Bacteria</taxon>
        <taxon>Bacillati</taxon>
        <taxon>Actinomycetota</taxon>
        <taxon>Actinomycetes</taxon>
        <taxon>Pseudonocardiales</taxon>
        <taxon>Pseudonocardiaceae</taxon>
        <taxon>Amycolatopsis</taxon>
    </lineage>
</organism>
<name>A0A229TFF3_9PSEU</name>
<dbReference type="NCBIfam" id="TIGR01554">
    <property type="entry name" value="major_cap_HK97"/>
    <property type="match status" value="1"/>
</dbReference>
<dbReference type="AlphaFoldDB" id="A0A229TFF3"/>
<dbReference type="OrthoDB" id="8444243at2"/>
<accession>A0A229TFF3</accession>
<dbReference type="Pfam" id="PF05065">
    <property type="entry name" value="Phage_capsid"/>
    <property type="match status" value="1"/>
</dbReference>
<comment type="subcellular location">
    <subcellularLocation>
        <location evidence="1">Virion</location>
    </subcellularLocation>
</comment>
<sequence>MSDKIAQLADELRKHLNDAKTIAAKADDEGRDFTDDERAAVTAAMAKAQDAKKALDAAKADGAVRDAIKDLGDAVGLVDAQAEEKNRREQAEHDGYKAGTRTSIGETFITSEQYKDLLSSAPNGMFAKDMRVQSRPLGYKQLVTGLSPTSGGAFRTEDYRGLLVGPEQFFRPLTLRQLVTGGTTTSDQIEYARVTGWNNAAAPVPEAVTAAALGSGNPVVTPAQAGVKPESGFSTVRVTTPVRTIAHWIPVTKRALSDAAQVRTLIDSFLDTGLEEELEDQMIAGDGTGENFEGLANVSGTQTQAAVADPAGKPAGFGRLLAIRRAKTKVRTVGRSVANGVVIHPNDLETLDEISDMQGRFYFGGPSGANGTSPLWGLPVIESEAATPGQAWVGDFRKAILWDREQSSVTVTDSHADFFVRNLVAILAEMRAAFGVIQPSAFCKVTLV</sequence>
<dbReference type="Gene3D" id="3.30.2320.10">
    <property type="entry name" value="hypothetical protein PF0899 domain"/>
    <property type="match status" value="1"/>
</dbReference>
<comment type="caution">
    <text evidence="4">The sequence shown here is derived from an EMBL/GenBank/DDBJ whole genome shotgun (WGS) entry which is preliminary data.</text>
</comment>
<dbReference type="InterPro" id="IPR054612">
    <property type="entry name" value="Phage_capsid-like_C"/>
</dbReference>
<proteinExistence type="predicted"/>
<dbReference type="Gene3D" id="3.30.2400.10">
    <property type="entry name" value="Major capsid protein gp5"/>
    <property type="match status" value="1"/>
</dbReference>
<gene>
    <name evidence="4" type="ORF">CF165_08990</name>
</gene>
<evidence type="ECO:0000259" key="3">
    <source>
        <dbReference type="Pfam" id="PF05065"/>
    </source>
</evidence>
<dbReference type="EMBL" id="NMUL01000007">
    <property type="protein sequence ID" value="OXM69634.1"/>
    <property type="molecule type" value="Genomic_DNA"/>
</dbReference>
<feature type="domain" description="Phage capsid-like C-terminal" evidence="3">
    <location>
        <begin position="173"/>
        <end position="446"/>
    </location>
</feature>